<feature type="transmembrane region" description="Helical" evidence="1">
    <location>
        <begin position="27"/>
        <end position="49"/>
    </location>
</feature>
<dbReference type="Proteomes" id="UP000282211">
    <property type="component" value="Unassembled WGS sequence"/>
</dbReference>
<organism evidence="2 3">
    <name type="scientific">Litorimonas taeanensis</name>
    <dbReference type="NCBI Taxonomy" id="568099"/>
    <lineage>
        <taxon>Bacteria</taxon>
        <taxon>Pseudomonadati</taxon>
        <taxon>Pseudomonadota</taxon>
        <taxon>Alphaproteobacteria</taxon>
        <taxon>Maricaulales</taxon>
        <taxon>Robiginitomaculaceae</taxon>
    </lineage>
</organism>
<dbReference type="AlphaFoldDB" id="A0A420WEL1"/>
<keyword evidence="3" id="KW-1185">Reference proteome</keyword>
<comment type="caution">
    <text evidence="2">The sequence shown here is derived from an EMBL/GenBank/DDBJ whole genome shotgun (WGS) entry which is preliminary data.</text>
</comment>
<keyword evidence="1" id="KW-1133">Transmembrane helix</keyword>
<dbReference type="RefSeq" id="WP_121101905.1">
    <property type="nucleotide sequence ID" value="NZ_RBII01000002.1"/>
</dbReference>
<keyword evidence="1" id="KW-0472">Membrane</keyword>
<reference evidence="2 3" key="1">
    <citation type="submission" date="2018-10" db="EMBL/GenBank/DDBJ databases">
        <title>Genomic Encyclopedia of Type Strains, Phase IV (KMG-IV): sequencing the most valuable type-strain genomes for metagenomic binning, comparative biology and taxonomic classification.</title>
        <authorList>
            <person name="Goeker M."/>
        </authorList>
    </citation>
    <scope>NUCLEOTIDE SEQUENCE [LARGE SCALE GENOMIC DNA]</scope>
    <source>
        <strain evidence="2 3">DSM 22008</strain>
    </source>
</reference>
<feature type="transmembrane region" description="Helical" evidence="1">
    <location>
        <begin position="61"/>
        <end position="87"/>
    </location>
</feature>
<name>A0A420WEL1_9PROT</name>
<proteinExistence type="predicted"/>
<accession>A0A420WEL1</accession>
<feature type="transmembrane region" description="Helical" evidence="1">
    <location>
        <begin position="123"/>
        <end position="147"/>
    </location>
</feature>
<evidence type="ECO:0000313" key="3">
    <source>
        <dbReference type="Proteomes" id="UP000282211"/>
    </source>
</evidence>
<feature type="transmembrane region" description="Helical" evidence="1">
    <location>
        <begin position="99"/>
        <end position="117"/>
    </location>
</feature>
<gene>
    <name evidence="2" type="ORF">DES40_2152</name>
</gene>
<sequence length="156" mass="16590">METEPLSPIAPPHKTAATPAKGRLADLLACGLAILAAILSAFTALRFFLGFAANDTHLAGLSSAFIFSIFLGVFAVGPAIIIARLAFLGWKSGLVLKQALWVLCLGMPWVVLSVLIIKHTPLPIYAGWTAFTLSSLLCLWAAISIYLSHSGTQSRQ</sequence>
<evidence type="ECO:0000256" key="1">
    <source>
        <dbReference type="SAM" id="Phobius"/>
    </source>
</evidence>
<evidence type="ECO:0000313" key="2">
    <source>
        <dbReference type="EMBL" id="RKQ69352.1"/>
    </source>
</evidence>
<keyword evidence="1" id="KW-0812">Transmembrane</keyword>
<dbReference type="EMBL" id="RBII01000002">
    <property type="protein sequence ID" value="RKQ69352.1"/>
    <property type="molecule type" value="Genomic_DNA"/>
</dbReference>
<dbReference type="InParanoid" id="A0A420WEL1"/>
<protein>
    <submittedName>
        <fullName evidence="2">Uncharacterized protein</fullName>
    </submittedName>
</protein>